<evidence type="ECO:0000313" key="5">
    <source>
        <dbReference type="EMBL" id="MFC3478591.1"/>
    </source>
</evidence>
<dbReference type="GeneID" id="69118399"/>
<evidence type="ECO:0000259" key="4">
    <source>
        <dbReference type="Pfam" id="PF13302"/>
    </source>
</evidence>
<dbReference type="EMBL" id="JBHRWN010000002">
    <property type="protein sequence ID" value="MFC3478591.1"/>
    <property type="molecule type" value="Genomic_DNA"/>
</dbReference>
<keyword evidence="6" id="KW-1185">Reference proteome</keyword>
<keyword evidence="1 5" id="KW-0808">Transferase</keyword>
<comment type="caution">
    <text evidence="5">The sequence shown here is derived from an EMBL/GenBank/DDBJ whole genome shotgun (WGS) entry which is preliminary data.</text>
</comment>
<gene>
    <name evidence="5" type="ORF">ACFOKC_12740</name>
</gene>
<dbReference type="PANTHER" id="PTHR43792">
    <property type="entry name" value="GNAT FAMILY, PUTATIVE (AFU_ORTHOLOGUE AFUA_3G00765)-RELATED-RELATED"/>
    <property type="match status" value="1"/>
</dbReference>
<dbReference type="EC" id="2.3.-.-" evidence="5"/>
<name>A0ABD5NH63_9EURY</name>
<keyword evidence="2 5" id="KW-0012">Acyltransferase</keyword>
<dbReference type="Gene3D" id="3.40.630.30">
    <property type="match status" value="1"/>
</dbReference>
<organism evidence="5 6">
    <name type="scientific">Halobacterium litoreum</name>
    <dbReference type="NCBI Taxonomy" id="2039234"/>
    <lineage>
        <taxon>Archaea</taxon>
        <taxon>Methanobacteriati</taxon>
        <taxon>Methanobacteriota</taxon>
        <taxon>Stenosarchaea group</taxon>
        <taxon>Halobacteria</taxon>
        <taxon>Halobacteriales</taxon>
        <taxon>Halobacteriaceae</taxon>
        <taxon>Halobacterium</taxon>
    </lineage>
</organism>
<protein>
    <submittedName>
        <fullName evidence="5">GNAT family N-acetyltransferase</fullName>
        <ecNumber evidence="5">2.3.-.-</ecNumber>
    </submittedName>
</protein>
<proteinExistence type="inferred from homology"/>
<dbReference type="InterPro" id="IPR000182">
    <property type="entry name" value="GNAT_dom"/>
</dbReference>
<feature type="domain" description="N-acetyltransferase" evidence="4">
    <location>
        <begin position="12"/>
        <end position="156"/>
    </location>
</feature>
<reference evidence="5 6" key="1">
    <citation type="journal article" date="2019" name="Int. J. Syst. Evol. Microbiol.">
        <title>The Global Catalogue of Microorganisms (GCM) 10K type strain sequencing project: providing services to taxonomists for standard genome sequencing and annotation.</title>
        <authorList>
            <consortium name="The Broad Institute Genomics Platform"/>
            <consortium name="The Broad Institute Genome Sequencing Center for Infectious Disease"/>
            <person name="Wu L."/>
            <person name="Ma J."/>
        </authorList>
    </citation>
    <scope>NUCLEOTIDE SEQUENCE [LARGE SCALE GENOMIC DNA]</scope>
    <source>
        <strain evidence="5 6">CGMCC 1.12562</strain>
    </source>
</reference>
<evidence type="ECO:0000313" key="6">
    <source>
        <dbReference type="Proteomes" id="UP001595660"/>
    </source>
</evidence>
<sequence length="188" mass="21030">MPGPIVEVGDDLVLRTVEREDAAFVQRLFADPFARLGFHESTAKTESEVEELIEEQVEDGDNVGYMVCRDDDSADYDHPDDDETTRVAFVYGHHVDRDRPSLAFWIPPERREDGVGAAALELVLDSLFRTYDAHSVGATVVGGDDYAASVVEGAGFVEEGYGREVQFVEGEYRDVTEYGLLREEWSED</sequence>
<evidence type="ECO:0000256" key="1">
    <source>
        <dbReference type="ARBA" id="ARBA00022679"/>
    </source>
</evidence>
<dbReference type="PANTHER" id="PTHR43792:SF8">
    <property type="entry name" value="[RIBOSOMAL PROTEIN US5]-ALANINE N-ACETYLTRANSFERASE"/>
    <property type="match status" value="1"/>
</dbReference>
<accession>A0ABD5NH63</accession>
<comment type="similarity">
    <text evidence="3">Belongs to the acetyltransferase family. RimJ subfamily.</text>
</comment>
<dbReference type="Pfam" id="PF13302">
    <property type="entry name" value="Acetyltransf_3"/>
    <property type="match status" value="1"/>
</dbReference>
<evidence type="ECO:0000256" key="2">
    <source>
        <dbReference type="ARBA" id="ARBA00023315"/>
    </source>
</evidence>
<dbReference type="RefSeq" id="WP_232570118.1">
    <property type="nucleotide sequence ID" value="NZ_CP089466.1"/>
</dbReference>
<evidence type="ECO:0000256" key="3">
    <source>
        <dbReference type="ARBA" id="ARBA00038502"/>
    </source>
</evidence>
<dbReference type="InterPro" id="IPR051531">
    <property type="entry name" value="N-acetyltransferase"/>
</dbReference>
<dbReference type="InterPro" id="IPR016181">
    <property type="entry name" value="Acyl_CoA_acyltransferase"/>
</dbReference>
<dbReference type="SUPFAM" id="SSF55729">
    <property type="entry name" value="Acyl-CoA N-acyltransferases (Nat)"/>
    <property type="match status" value="1"/>
</dbReference>
<dbReference type="GO" id="GO:0016746">
    <property type="term" value="F:acyltransferase activity"/>
    <property type="evidence" value="ECO:0007669"/>
    <property type="project" value="UniProtKB-KW"/>
</dbReference>
<dbReference type="AlphaFoldDB" id="A0ABD5NH63"/>
<dbReference type="Proteomes" id="UP001595660">
    <property type="component" value="Unassembled WGS sequence"/>
</dbReference>